<keyword evidence="4 11" id="KW-0732">Signal</keyword>
<evidence type="ECO:0000256" key="8">
    <source>
        <dbReference type="ARBA" id="ARBA00032322"/>
    </source>
</evidence>
<dbReference type="GO" id="GO:0005615">
    <property type="term" value="C:extracellular space"/>
    <property type="evidence" value="ECO:0007669"/>
    <property type="project" value="TreeGrafter"/>
</dbReference>
<dbReference type="PANTHER" id="PTHR14066:SF10">
    <property type="entry name" value="NATRIURETIC PEPTIDES B"/>
    <property type="match status" value="1"/>
</dbReference>
<dbReference type="GO" id="GO:0007168">
    <property type="term" value="P:receptor guanylyl cyclase signaling pathway"/>
    <property type="evidence" value="ECO:0007669"/>
    <property type="project" value="TreeGrafter"/>
</dbReference>
<dbReference type="GO" id="GO:0005737">
    <property type="term" value="C:cytoplasm"/>
    <property type="evidence" value="ECO:0007669"/>
    <property type="project" value="TreeGrafter"/>
</dbReference>
<evidence type="ECO:0000313" key="13">
    <source>
        <dbReference type="RefSeq" id="XP_012411202.1"/>
    </source>
</evidence>
<comment type="subcellular location">
    <subcellularLocation>
        <location evidence="1">Secreted</location>
    </subcellularLocation>
</comment>
<dbReference type="InterPro" id="IPR050787">
    <property type="entry name" value="Natriuretic_peptide"/>
</dbReference>
<evidence type="ECO:0000256" key="3">
    <source>
        <dbReference type="ARBA" id="ARBA00022525"/>
    </source>
</evidence>
<keyword evidence="5" id="KW-0838">Vasoactive</keyword>
<dbReference type="GO" id="GO:0005179">
    <property type="term" value="F:hormone activity"/>
    <property type="evidence" value="ECO:0007669"/>
    <property type="project" value="InterPro"/>
</dbReference>
<dbReference type="Proteomes" id="UP000248480">
    <property type="component" value="Unplaced"/>
</dbReference>
<dbReference type="GO" id="GO:0003085">
    <property type="term" value="P:negative regulation of systemic arterial blood pressure"/>
    <property type="evidence" value="ECO:0007669"/>
    <property type="project" value="TreeGrafter"/>
</dbReference>
<feature type="region of interest" description="Disordered" evidence="10">
    <location>
        <begin position="60"/>
        <end position="86"/>
    </location>
</feature>
<evidence type="ECO:0000256" key="10">
    <source>
        <dbReference type="SAM" id="MobiDB-lite"/>
    </source>
</evidence>
<dbReference type="PANTHER" id="PTHR14066">
    <property type="entry name" value="ATRIAL NATRIURETIC FACTOR PRECURSOR"/>
    <property type="match status" value="1"/>
</dbReference>
<evidence type="ECO:0000256" key="7">
    <source>
        <dbReference type="ARBA" id="ARBA00031802"/>
    </source>
</evidence>
<feature type="signal peptide" evidence="11">
    <location>
        <begin position="1"/>
        <end position="26"/>
    </location>
</feature>
<organism evidence="12 13">
    <name type="scientific">Trichechus manatus latirostris</name>
    <name type="common">Florida manatee</name>
    <dbReference type="NCBI Taxonomy" id="127582"/>
    <lineage>
        <taxon>Eukaryota</taxon>
        <taxon>Metazoa</taxon>
        <taxon>Chordata</taxon>
        <taxon>Craniata</taxon>
        <taxon>Vertebrata</taxon>
        <taxon>Euteleostomi</taxon>
        <taxon>Mammalia</taxon>
        <taxon>Eutheria</taxon>
        <taxon>Afrotheria</taxon>
        <taxon>Sirenia</taxon>
        <taxon>Trichechidae</taxon>
        <taxon>Trichechus</taxon>
    </lineage>
</organism>
<evidence type="ECO:0000256" key="9">
    <source>
        <dbReference type="ARBA" id="ARBA00032369"/>
    </source>
</evidence>
<dbReference type="GO" id="GO:0019934">
    <property type="term" value="P:cGMP-mediated signaling"/>
    <property type="evidence" value="ECO:0007669"/>
    <property type="project" value="TreeGrafter"/>
</dbReference>
<dbReference type="InterPro" id="IPR000663">
    <property type="entry name" value="Natr_peptide"/>
</dbReference>
<evidence type="ECO:0000256" key="6">
    <source>
        <dbReference type="ARBA" id="ARBA00023157"/>
    </source>
</evidence>
<dbReference type="CTD" id="4879"/>
<evidence type="ECO:0000256" key="1">
    <source>
        <dbReference type="ARBA" id="ARBA00004613"/>
    </source>
</evidence>
<keyword evidence="3" id="KW-0964">Secreted</keyword>
<dbReference type="SMART" id="SM00183">
    <property type="entry name" value="NAT_PEP"/>
    <property type="match status" value="1"/>
</dbReference>
<dbReference type="InterPro" id="IPR002408">
    <property type="entry name" value="Natriuretic_peptide_brain"/>
</dbReference>
<name>A0A2Y9FX02_TRIMA</name>
<evidence type="ECO:0000256" key="2">
    <source>
        <dbReference type="ARBA" id="ARBA00020075"/>
    </source>
</evidence>
<evidence type="ECO:0000256" key="5">
    <source>
        <dbReference type="ARBA" id="ARBA00022858"/>
    </source>
</evidence>
<dbReference type="GO" id="GO:0006182">
    <property type="term" value="P:cGMP biosynthetic process"/>
    <property type="evidence" value="ECO:0007669"/>
    <property type="project" value="TreeGrafter"/>
</dbReference>
<protein>
    <recommendedName>
        <fullName evidence="2">Natriuretic peptides B</fullName>
    </recommendedName>
    <alternativeName>
        <fullName evidence="7">Brain natriuretic factor prohormone</fullName>
    </alternativeName>
    <alternativeName>
        <fullName evidence="8">Gamma-brain natriuretic peptide</fullName>
    </alternativeName>
    <alternativeName>
        <fullName evidence="9">Iso-ANP</fullName>
    </alternativeName>
</protein>
<dbReference type="PRINTS" id="PR00712">
    <property type="entry name" value="BNATPEPTIDE"/>
</dbReference>
<dbReference type="RefSeq" id="XP_012411202.1">
    <property type="nucleotide sequence ID" value="XM_012555748.1"/>
</dbReference>
<dbReference type="InParanoid" id="A0A2Y9FX02"/>
<dbReference type="GeneID" id="101359197"/>
<gene>
    <name evidence="13" type="primary">NPPB</name>
</gene>
<reference evidence="13" key="1">
    <citation type="submission" date="2025-08" db="UniProtKB">
        <authorList>
            <consortium name="RefSeq"/>
        </authorList>
    </citation>
    <scope>IDENTIFICATION</scope>
</reference>
<keyword evidence="12" id="KW-1185">Reference proteome</keyword>
<dbReference type="KEGG" id="tmu:101359197"/>
<feature type="chain" id="PRO_5016133429" description="Natriuretic peptides B" evidence="11">
    <location>
        <begin position="27"/>
        <end position="131"/>
    </location>
</feature>
<accession>A0A2Y9FX02</accession>
<dbReference type="AlphaFoldDB" id="A0A2Y9FX02"/>
<evidence type="ECO:0000313" key="12">
    <source>
        <dbReference type="Proteomes" id="UP000248480"/>
    </source>
</evidence>
<sequence length="131" mass="14074">MHPQTALTRPLLLLLFLHLSPPGGRSHPLGGPGLASELPRIQKLLDHLRDTVSELQAEPVTLEPRQNGGHGPVEAGEAREAAPEGVLRPRPLQALWGLRSPKVIRDSGCFGRRLDRTASLSSLGCKGEPPP</sequence>
<dbReference type="GO" id="GO:0007218">
    <property type="term" value="P:neuropeptide signaling pathway"/>
    <property type="evidence" value="ECO:0007669"/>
    <property type="project" value="TreeGrafter"/>
</dbReference>
<dbReference type="OrthoDB" id="9892281at2759"/>
<dbReference type="FunCoup" id="A0A2Y9FX02">
    <property type="interactions" value="239"/>
</dbReference>
<keyword evidence="6" id="KW-1015">Disulfide bond</keyword>
<proteinExistence type="predicted"/>
<dbReference type="Pfam" id="PF00212">
    <property type="entry name" value="ANP"/>
    <property type="match status" value="1"/>
</dbReference>
<evidence type="ECO:0000256" key="4">
    <source>
        <dbReference type="ARBA" id="ARBA00022729"/>
    </source>
</evidence>
<dbReference type="STRING" id="127582.A0A2Y9FX02"/>
<dbReference type="GO" id="GO:0051427">
    <property type="term" value="F:hormone receptor binding"/>
    <property type="evidence" value="ECO:0007669"/>
    <property type="project" value="TreeGrafter"/>
</dbReference>
<dbReference type="GO" id="GO:0097746">
    <property type="term" value="P:blood vessel diameter maintenance"/>
    <property type="evidence" value="ECO:0007669"/>
    <property type="project" value="UniProtKB-KW"/>
</dbReference>
<evidence type="ECO:0000256" key="11">
    <source>
        <dbReference type="SAM" id="SignalP"/>
    </source>
</evidence>